<comment type="caution">
    <text evidence="1">The sequence shown here is derived from an EMBL/GenBank/DDBJ whole genome shotgun (WGS) entry which is preliminary data.</text>
</comment>
<reference evidence="1 2" key="1">
    <citation type="submission" date="2017-03" db="EMBL/GenBank/DDBJ databases">
        <title>Lifting the veil on microbial sulfur biogeochemistry in mining wastewaters.</title>
        <authorList>
            <person name="Kantor R.S."/>
            <person name="Colenbrander Nelson T."/>
            <person name="Marshall S."/>
            <person name="Bennett D."/>
            <person name="Apte S."/>
            <person name="Camacho D."/>
            <person name="Thomas B.C."/>
            <person name="Warren L.A."/>
            <person name="Banfield J.F."/>
        </authorList>
    </citation>
    <scope>NUCLEOTIDE SEQUENCE [LARGE SCALE GENOMIC DNA]</scope>
    <source>
        <strain evidence="1">32-67-7</strain>
    </source>
</reference>
<proteinExistence type="predicted"/>
<dbReference type="AlphaFoldDB" id="A0A258D247"/>
<protein>
    <submittedName>
        <fullName evidence="1">Uncharacterized protein</fullName>
    </submittedName>
</protein>
<organism evidence="1 2">
    <name type="scientific">Caulobacter vibrioides</name>
    <name type="common">Caulobacter crescentus</name>
    <dbReference type="NCBI Taxonomy" id="155892"/>
    <lineage>
        <taxon>Bacteria</taxon>
        <taxon>Pseudomonadati</taxon>
        <taxon>Pseudomonadota</taxon>
        <taxon>Alphaproteobacteria</taxon>
        <taxon>Caulobacterales</taxon>
        <taxon>Caulobacteraceae</taxon>
        <taxon>Caulobacter</taxon>
    </lineage>
</organism>
<dbReference type="EMBL" id="NCDQ01000218">
    <property type="protein sequence ID" value="OYX01861.1"/>
    <property type="molecule type" value="Genomic_DNA"/>
</dbReference>
<evidence type="ECO:0000313" key="1">
    <source>
        <dbReference type="EMBL" id="OYX01861.1"/>
    </source>
</evidence>
<dbReference type="Proteomes" id="UP000215616">
    <property type="component" value="Unassembled WGS sequence"/>
</dbReference>
<name>A0A258D247_CAUVI</name>
<evidence type="ECO:0000313" key="2">
    <source>
        <dbReference type="Proteomes" id="UP000215616"/>
    </source>
</evidence>
<gene>
    <name evidence="1" type="ORF">B7Z12_13215</name>
</gene>
<sequence length="157" mass="18025">MEYFTRAWALGDLSDEECEKIEERYRSYVESLDPEGPVRRFVTSISLHDAYVDRLEYSEDALSLHLLTGDGQRGYWHTHIRYGGGQIILGQKDLERAVQVRPTEVWYDEFSDSPPRMVHRFLLLKPGTSKDGGEVHIAFDELAFSETPAAGRMLTEV</sequence>
<accession>A0A258D247</accession>